<reference evidence="1" key="1">
    <citation type="journal article" date="2015" name="Nature">
        <title>Complex archaea that bridge the gap between prokaryotes and eukaryotes.</title>
        <authorList>
            <person name="Spang A."/>
            <person name="Saw J.H."/>
            <person name="Jorgensen S.L."/>
            <person name="Zaremba-Niedzwiedzka K."/>
            <person name="Martijn J."/>
            <person name="Lind A.E."/>
            <person name="van Eijk R."/>
            <person name="Schleper C."/>
            <person name="Guy L."/>
            <person name="Ettema T.J."/>
        </authorList>
    </citation>
    <scope>NUCLEOTIDE SEQUENCE</scope>
</reference>
<accession>A0A0F9I0U1</accession>
<dbReference type="EMBL" id="LAZR01022692">
    <property type="protein sequence ID" value="KKL80997.1"/>
    <property type="molecule type" value="Genomic_DNA"/>
</dbReference>
<dbReference type="AlphaFoldDB" id="A0A0F9I0U1"/>
<gene>
    <name evidence="1" type="ORF">LCGC14_1999190</name>
</gene>
<evidence type="ECO:0000313" key="1">
    <source>
        <dbReference type="EMBL" id="KKL80997.1"/>
    </source>
</evidence>
<organism evidence="1">
    <name type="scientific">marine sediment metagenome</name>
    <dbReference type="NCBI Taxonomy" id="412755"/>
    <lineage>
        <taxon>unclassified sequences</taxon>
        <taxon>metagenomes</taxon>
        <taxon>ecological metagenomes</taxon>
    </lineage>
</organism>
<protein>
    <submittedName>
        <fullName evidence="1">Uncharacterized protein</fullName>
    </submittedName>
</protein>
<name>A0A0F9I0U1_9ZZZZ</name>
<proteinExistence type="predicted"/>
<sequence length="100" mass="11113">MSDIGQEIMAGDHDDQLNTITDAVRGRLKYLETVTHRTIQIGDTVRFNDQASPKYMVGLRATVVGKSRTKVDVELHETVGRFDSGVPINTPMAIIEIVEE</sequence>
<comment type="caution">
    <text evidence="1">The sequence shown here is derived from an EMBL/GenBank/DDBJ whole genome shotgun (WGS) entry which is preliminary data.</text>
</comment>